<comment type="caution">
    <text evidence="2">The sequence shown here is derived from an EMBL/GenBank/DDBJ whole genome shotgun (WGS) entry which is preliminary data.</text>
</comment>
<feature type="region of interest" description="Disordered" evidence="1">
    <location>
        <begin position="71"/>
        <end position="110"/>
    </location>
</feature>
<dbReference type="EMBL" id="JANFNH010000037">
    <property type="protein sequence ID" value="MCQ4045085.1"/>
    <property type="molecule type" value="Genomic_DNA"/>
</dbReference>
<protein>
    <recommendedName>
        <fullName evidence="4">40-residue YVTN family beta-propeller repeat-containing protein</fullName>
    </recommendedName>
</protein>
<reference evidence="2 3" key="1">
    <citation type="submission" date="2022-06" db="EMBL/GenBank/DDBJ databases">
        <title>Draft genome sequence of type strain Streptomyces rubrisoli DSM 42083.</title>
        <authorList>
            <person name="Duangmal K."/>
            <person name="Klaysubun C."/>
        </authorList>
    </citation>
    <scope>NUCLEOTIDE SEQUENCE [LARGE SCALE GENOMIC DNA]</scope>
    <source>
        <strain evidence="2 3">DSM 42083</strain>
    </source>
</reference>
<proteinExistence type="predicted"/>
<name>A0ABT1PI95_9ACTN</name>
<dbReference type="Gene3D" id="2.130.10.10">
    <property type="entry name" value="YVTN repeat-like/Quinoprotein amine dehydrogenase"/>
    <property type="match status" value="1"/>
</dbReference>
<gene>
    <name evidence="2" type="ORF">NON19_24385</name>
</gene>
<dbReference type="Proteomes" id="UP001206206">
    <property type="component" value="Unassembled WGS sequence"/>
</dbReference>
<keyword evidence="3" id="KW-1185">Reference proteome</keyword>
<dbReference type="InterPro" id="IPR015943">
    <property type="entry name" value="WD40/YVTN_repeat-like_dom_sf"/>
</dbReference>
<dbReference type="SUPFAM" id="SSF50974">
    <property type="entry name" value="Nitrous oxide reductase, N-terminal domain"/>
    <property type="match status" value="1"/>
</dbReference>
<sequence length="110" mass="11320">MPGSEGLAVSADGTHAFVASPYQGSFSSEETTVPGIKVVDTRTASVVDTLPMENAAMPMHLASTGKLLVGEVRGEPDPASGTNHMAPGRLTDSPPTPASSWARSRRGSAR</sequence>
<evidence type="ECO:0008006" key="4">
    <source>
        <dbReference type="Google" id="ProtNLM"/>
    </source>
</evidence>
<accession>A0ABT1PI95</accession>
<organism evidence="2 3">
    <name type="scientific">Streptantibioticus rubrisoli</name>
    <dbReference type="NCBI Taxonomy" id="1387313"/>
    <lineage>
        <taxon>Bacteria</taxon>
        <taxon>Bacillati</taxon>
        <taxon>Actinomycetota</taxon>
        <taxon>Actinomycetes</taxon>
        <taxon>Kitasatosporales</taxon>
        <taxon>Streptomycetaceae</taxon>
        <taxon>Streptantibioticus</taxon>
    </lineage>
</organism>
<evidence type="ECO:0000313" key="2">
    <source>
        <dbReference type="EMBL" id="MCQ4045085.1"/>
    </source>
</evidence>
<evidence type="ECO:0000313" key="3">
    <source>
        <dbReference type="Proteomes" id="UP001206206"/>
    </source>
</evidence>
<evidence type="ECO:0000256" key="1">
    <source>
        <dbReference type="SAM" id="MobiDB-lite"/>
    </source>
</evidence>
<dbReference type="RefSeq" id="WP_255931220.1">
    <property type="nucleotide sequence ID" value="NZ_JANFNH010000037.1"/>
</dbReference>
<dbReference type="InterPro" id="IPR011045">
    <property type="entry name" value="N2O_reductase_N"/>
</dbReference>